<dbReference type="PANTHER" id="PTHR37811:SF2">
    <property type="entry name" value="ABM DOMAIN-CONTAINING PROTEIN"/>
    <property type="match status" value="1"/>
</dbReference>
<dbReference type="PANTHER" id="PTHR37811">
    <property type="entry name" value="BLL5343 PROTEIN"/>
    <property type="match status" value="1"/>
</dbReference>
<dbReference type="eggNOG" id="COG2226">
    <property type="taxonomic scope" value="Bacteria"/>
</dbReference>
<dbReference type="Gene3D" id="3.30.70.100">
    <property type="match status" value="1"/>
</dbReference>
<dbReference type="InterPro" id="IPR011008">
    <property type="entry name" value="Dimeric_a/b-barrel"/>
</dbReference>
<dbReference type="STRING" id="1172190.M947_10345"/>
<organism evidence="2 3">
    <name type="scientific">Sulfurimonas hongkongensis</name>
    <dbReference type="NCBI Taxonomy" id="1172190"/>
    <lineage>
        <taxon>Bacteria</taxon>
        <taxon>Pseudomonadati</taxon>
        <taxon>Campylobacterota</taxon>
        <taxon>Epsilonproteobacteria</taxon>
        <taxon>Campylobacterales</taxon>
        <taxon>Sulfurimonadaceae</taxon>
        <taxon>Sulfurimonas</taxon>
    </lineage>
</organism>
<reference evidence="2 3" key="1">
    <citation type="submission" date="2013-07" db="EMBL/GenBank/DDBJ databases">
        <title>Sulfurimonas hongkongensis AST-10 Genome Sequencing.</title>
        <authorList>
            <person name="Cai L."/>
            <person name="Zhang T."/>
        </authorList>
    </citation>
    <scope>NUCLEOTIDE SEQUENCE [LARGE SCALE GENOMIC DNA]</scope>
    <source>
        <strain evidence="2 3">AST-10</strain>
    </source>
</reference>
<evidence type="ECO:0000313" key="3">
    <source>
        <dbReference type="Proteomes" id="UP000015520"/>
    </source>
</evidence>
<dbReference type="RefSeq" id="WP_021288313.1">
    <property type="nucleotide sequence ID" value="NZ_AUPZ01000014.1"/>
</dbReference>
<proteinExistence type="predicted"/>
<evidence type="ECO:0000259" key="1">
    <source>
        <dbReference type="Pfam" id="PF03992"/>
    </source>
</evidence>
<keyword evidence="3" id="KW-1185">Reference proteome</keyword>
<dbReference type="EMBL" id="AUPZ01000014">
    <property type="protein sequence ID" value="EQB34861.1"/>
    <property type="molecule type" value="Genomic_DNA"/>
</dbReference>
<gene>
    <name evidence="2" type="ORF">M947_10345</name>
</gene>
<name>T0JA22_9BACT</name>
<dbReference type="Proteomes" id="UP000015520">
    <property type="component" value="Unassembled WGS sequence"/>
</dbReference>
<dbReference type="InterPro" id="IPR052936">
    <property type="entry name" value="Jasmonate_Hydroxylase-like"/>
</dbReference>
<feature type="domain" description="ABM" evidence="1">
    <location>
        <begin position="33"/>
        <end position="82"/>
    </location>
</feature>
<dbReference type="eggNOG" id="COG2329">
    <property type="taxonomic scope" value="Bacteria"/>
</dbReference>
<dbReference type="AlphaFoldDB" id="T0JA22"/>
<sequence length="293" mass="34394">MTNIIDTPKPPYYAVIFTSKKIDEDKSYSKMSDRMVKLVSQQNGFLGFDSAREELGITVSYWKDEKSILNWKSNLEHQEAQKLGKELWYKQYKILGCGDGPSSFNFEVLKLNGNVTSIDPIYQFTKNEIQIRIDETSSVVSEELKQNQNDYVWENIKSVDELIDIRLTAMSDFIKDYENGKEEKRYIYNELPKLSFKDDSFDLVLSSHFLFLYSEHFDLQFHVDSILEMCRVSKKEVKIFPLLDLKNKKSQYLEPILEILKEKSFETKIIKTNYEFQKGANELLSIKAHNKFS</sequence>
<comment type="caution">
    <text evidence="2">The sequence shown here is derived from an EMBL/GenBank/DDBJ whole genome shotgun (WGS) entry which is preliminary data.</text>
</comment>
<evidence type="ECO:0000313" key="2">
    <source>
        <dbReference type="EMBL" id="EQB34861.1"/>
    </source>
</evidence>
<dbReference type="InterPro" id="IPR007138">
    <property type="entry name" value="ABM_dom"/>
</dbReference>
<dbReference type="Pfam" id="PF03992">
    <property type="entry name" value="ABM"/>
    <property type="match status" value="1"/>
</dbReference>
<protein>
    <recommendedName>
        <fullName evidence="1">ABM domain-containing protein</fullName>
    </recommendedName>
</protein>
<dbReference type="PATRIC" id="fig|1172190.3.peg.2003"/>
<dbReference type="SUPFAM" id="SSF54909">
    <property type="entry name" value="Dimeric alpha+beta barrel"/>
    <property type="match status" value="1"/>
</dbReference>
<accession>T0JA22</accession>